<evidence type="ECO:0000313" key="2">
    <source>
        <dbReference type="EMBL" id="KAF9444136.1"/>
    </source>
</evidence>
<evidence type="ECO:0000256" key="1">
    <source>
        <dbReference type="SAM" id="MobiDB-lite"/>
    </source>
</evidence>
<reference evidence="2" key="1">
    <citation type="submission" date="2020-11" db="EMBL/GenBank/DDBJ databases">
        <authorList>
            <consortium name="DOE Joint Genome Institute"/>
            <person name="Ahrendt S."/>
            <person name="Riley R."/>
            <person name="Andreopoulos W."/>
            <person name="Labutti K."/>
            <person name="Pangilinan J."/>
            <person name="Ruiz-Duenas F.J."/>
            <person name="Barrasa J.M."/>
            <person name="Sanchez-Garcia M."/>
            <person name="Camarero S."/>
            <person name="Miyauchi S."/>
            <person name="Serrano A."/>
            <person name="Linde D."/>
            <person name="Babiker R."/>
            <person name="Drula E."/>
            <person name="Ayuso-Fernandez I."/>
            <person name="Pacheco R."/>
            <person name="Padilla G."/>
            <person name="Ferreira P."/>
            <person name="Barriuso J."/>
            <person name="Kellner H."/>
            <person name="Castanera R."/>
            <person name="Alfaro M."/>
            <person name="Ramirez L."/>
            <person name="Pisabarro A.G."/>
            <person name="Kuo A."/>
            <person name="Tritt A."/>
            <person name="Lipzen A."/>
            <person name="He G."/>
            <person name="Yan M."/>
            <person name="Ng V."/>
            <person name="Cullen D."/>
            <person name="Martin F."/>
            <person name="Rosso M.-N."/>
            <person name="Henrissat B."/>
            <person name="Hibbett D."/>
            <person name="Martinez A.T."/>
            <person name="Grigoriev I.V."/>
        </authorList>
    </citation>
    <scope>NUCLEOTIDE SEQUENCE</scope>
    <source>
        <strain evidence="2">MF-IS2</strain>
    </source>
</reference>
<gene>
    <name evidence="2" type="ORF">P691DRAFT_361034</name>
</gene>
<dbReference type="Pfam" id="PF08613">
    <property type="entry name" value="Cyclin"/>
    <property type="match status" value="1"/>
</dbReference>
<evidence type="ECO:0008006" key="4">
    <source>
        <dbReference type="Google" id="ProtNLM"/>
    </source>
</evidence>
<dbReference type="AlphaFoldDB" id="A0A9P5X7D7"/>
<feature type="region of interest" description="Disordered" evidence="1">
    <location>
        <begin position="10"/>
        <end position="50"/>
    </location>
</feature>
<dbReference type="OrthoDB" id="244495at2759"/>
<dbReference type="EMBL" id="MU151400">
    <property type="protein sequence ID" value="KAF9444136.1"/>
    <property type="molecule type" value="Genomic_DNA"/>
</dbReference>
<feature type="compositionally biased region" description="Polar residues" evidence="1">
    <location>
        <begin position="201"/>
        <end position="210"/>
    </location>
</feature>
<dbReference type="PANTHER" id="PTHR15615">
    <property type="match status" value="1"/>
</dbReference>
<dbReference type="GO" id="GO:0005634">
    <property type="term" value="C:nucleus"/>
    <property type="evidence" value="ECO:0007669"/>
    <property type="project" value="TreeGrafter"/>
</dbReference>
<dbReference type="CDD" id="cd20557">
    <property type="entry name" value="CYCLIN_ScPCL1-like"/>
    <property type="match status" value="1"/>
</dbReference>
<dbReference type="Proteomes" id="UP000807342">
    <property type="component" value="Unassembled WGS sequence"/>
</dbReference>
<feature type="region of interest" description="Disordered" evidence="1">
    <location>
        <begin position="181"/>
        <end position="211"/>
    </location>
</feature>
<dbReference type="PANTHER" id="PTHR15615:SF27">
    <property type="entry name" value="PHO85 CYCLIN CLG1"/>
    <property type="match status" value="1"/>
</dbReference>
<organism evidence="2 3">
    <name type="scientific">Macrolepiota fuliginosa MF-IS2</name>
    <dbReference type="NCBI Taxonomy" id="1400762"/>
    <lineage>
        <taxon>Eukaryota</taxon>
        <taxon>Fungi</taxon>
        <taxon>Dikarya</taxon>
        <taxon>Basidiomycota</taxon>
        <taxon>Agaricomycotina</taxon>
        <taxon>Agaricomycetes</taxon>
        <taxon>Agaricomycetidae</taxon>
        <taxon>Agaricales</taxon>
        <taxon>Agaricineae</taxon>
        <taxon>Agaricaceae</taxon>
        <taxon>Macrolepiota</taxon>
    </lineage>
</organism>
<dbReference type="InterPro" id="IPR013922">
    <property type="entry name" value="Cyclin_PHO80-like"/>
</dbReference>
<keyword evidence="3" id="KW-1185">Reference proteome</keyword>
<evidence type="ECO:0000313" key="3">
    <source>
        <dbReference type="Proteomes" id="UP000807342"/>
    </source>
</evidence>
<dbReference type="Gene3D" id="1.10.472.10">
    <property type="entry name" value="Cyclin-like"/>
    <property type="match status" value="1"/>
</dbReference>
<accession>A0A9P5X7D7</accession>
<protein>
    <recommendedName>
        <fullName evidence="4">Cyclin-like domain-containing protein</fullName>
    </recommendedName>
</protein>
<sequence length="339" mass="38183">MICYLWHAQPPSASNAHTSNSAGASAYPSPKNSPPNSALTHTSNPTPVTSHHQLVVRPHFVSFLQKILETTQVSQSVIVLSLHYIYKFKEKTSLGGPSGSELRIAVAGLMMANKFLDDNTYTNKTWSEVSGIELKAINDMEQEFLRGVDYNLYVDKATYEAWLNLLKGLVMAKERDLLRAREPRRSRRRALGGAPVHGQAHTPSGRTSHNTLDRVQEPDRRPLFLGPHSSPNLTLCTTHYLQSKPNRLLIRRLLLTPRNLLRHRTIISLLLTITPPLLRHHPSSVLLLQPFHPLQQASHMYRRNAAELPPQIHCHLLPPRHIHLLSTKSPARFLTRGPA</sequence>
<proteinExistence type="predicted"/>
<dbReference type="GO" id="GO:0016538">
    <property type="term" value="F:cyclin-dependent protein serine/threonine kinase regulator activity"/>
    <property type="evidence" value="ECO:0007669"/>
    <property type="project" value="TreeGrafter"/>
</dbReference>
<dbReference type="SUPFAM" id="SSF47954">
    <property type="entry name" value="Cyclin-like"/>
    <property type="match status" value="1"/>
</dbReference>
<feature type="compositionally biased region" description="Polar residues" evidence="1">
    <location>
        <begin position="11"/>
        <end position="23"/>
    </location>
</feature>
<dbReference type="GO" id="GO:0000307">
    <property type="term" value="C:cyclin-dependent protein kinase holoenzyme complex"/>
    <property type="evidence" value="ECO:0007669"/>
    <property type="project" value="TreeGrafter"/>
</dbReference>
<dbReference type="InterPro" id="IPR036915">
    <property type="entry name" value="Cyclin-like_sf"/>
</dbReference>
<dbReference type="GO" id="GO:0019901">
    <property type="term" value="F:protein kinase binding"/>
    <property type="evidence" value="ECO:0007669"/>
    <property type="project" value="InterPro"/>
</dbReference>
<name>A0A9P5X7D7_9AGAR</name>
<comment type="caution">
    <text evidence="2">The sequence shown here is derived from an EMBL/GenBank/DDBJ whole genome shotgun (WGS) entry which is preliminary data.</text>
</comment>
<feature type="compositionally biased region" description="Polar residues" evidence="1">
    <location>
        <begin position="34"/>
        <end position="50"/>
    </location>
</feature>